<dbReference type="InterPro" id="IPR036852">
    <property type="entry name" value="Peptidase_S8/S53_dom_sf"/>
</dbReference>
<dbReference type="InterPro" id="IPR000209">
    <property type="entry name" value="Peptidase_S8/S53_dom"/>
</dbReference>
<name>A0ABV6PPJ8_9BURK</name>
<keyword evidence="4" id="KW-0812">Transmembrane</keyword>
<evidence type="ECO:0000313" key="8">
    <source>
        <dbReference type="EMBL" id="MFC0591766.1"/>
    </source>
</evidence>
<reference evidence="8 9" key="1">
    <citation type="submission" date="2024-09" db="EMBL/GenBank/DDBJ databases">
        <authorList>
            <person name="Sun Q."/>
            <person name="Mori K."/>
        </authorList>
    </citation>
    <scope>NUCLEOTIDE SEQUENCE [LARGE SCALE GENOMIC DNA]</scope>
    <source>
        <strain evidence="8 9">NCAIM B.02336</strain>
    </source>
</reference>
<dbReference type="InterPro" id="IPR026442">
    <property type="entry name" value="IPTL_CTERM"/>
</dbReference>
<dbReference type="PROSITE" id="PS00138">
    <property type="entry name" value="SUBTILASE_SER"/>
    <property type="match status" value="1"/>
</dbReference>
<keyword evidence="9" id="KW-1185">Reference proteome</keyword>
<dbReference type="NCBIfam" id="NF041766">
    <property type="entry name" value="choice_anch_U"/>
    <property type="match status" value="1"/>
</dbReference>
<feature type="transmembrane region" description="Helical" evidence="4">
    <location>
        <begin position="859"/>
        <end position="876"/>
    </location>
</feature>
<evidence type="ECO:0000259" key="7">
    <source>
        <dbReference type="Pfam" id="PF18203"/>
    </source>
</evidence>
<evidence type="ECO:0000256" key="2">
    <source>
        <dbReference type="ARBA" id="ARBA00022801"/>
    </source>
</evidence>
<organism evidence="8 9">
    <name type="scientific">Ottowia pentelensis</name>
    <dbReference type="NCBI Taxonomy" id="511108"/>
    <lineage>
        <taxon>Bacteria</taxon>
        <taxon>Pseudomonadati</taxon>
        <taxon>Pseudomonadota</taxon>
        <taxon>Betaproteobacteria</taxon>
        <taxon>Burkholderiales</taxon>
        <taxon>Comamonadaceae</taxon>
        <taxon>Ottowia</taxon>
    </lineage>
</organism>
<protein>
    <submittedName>
        <fullName evidence="8">IPTL-CTERM sorting domain-containing protein</fullName>
    </submittedName>
</protein>
<feature type="domain" description="IPTL-CTERM protein sorting" evidence="7">
    <location>
        <begin position="854"/>
        <end position="879"/>
    </location>
</feature>
<keyword evidence="3" id="KW-0720">Serine protease</keyword>
<evidence type="ECO:0000256" key="4">
    <source>
        <dbReference type="SAM" id="Phobius"/>
    </source>
</evidence>
<dbReference type="NCBIfam" id="TIGR04174">
    <property type="entry name" value="IPTL_CTERM"/>
    <property type="match status" value="1"/>
</dbReference>
<feature type="signal peptide" evidence="5">
    <location>
        <begin position="1"/>
        <end position="27"/>
    </location>
</feature>
<dbReference type="EMBL" id="JBHLTN010000007">
    <property type="protein sequence ID" value="MFC0591766.1"/>
    <property type="molecule type" value="Genomic_DNA"/>
</dbReference>
<feature type="chain" id="PRO_5047066613" evidence="5">
    <location>
        <begin position="28"/>
        <end position="885"/>
    </location>
</feature>
<evidence type="ECO:0000256" key="3">
    <source>
        <dbReference type="ARBA" id="ARBA00022825"/>
    </source>
</evidence>
<evidence type="ECO:0000259" key="6">
    <source>
        <dbReference type="Pfam" id="PF00082"/>
    </source>
</evidence>
<dbReference type="InterPro" id="IPR023828">
    <property type="entry name" value="Peptidase_S8_Ser-AS"/>
</dbReference>
<evidence type="ECO:0000313" key="9">
    <source>
        <dbReference type="Proteomes" id="UP001589834"/>
    </source>
</evidence>
<dbReference type="InterPro" id="IPR053784">
    <property type="entry name" value="Choice_anch_U_dom"/>
</dbReference>
<feature type="domain" description="Peptidase S8/S53" evidence="6">
    <location>
        <begin position="254"/>
        <end position="616"/>
    </location>
</feature>
<proteinExistence type="predicted"/>
<gene>
    <name evidence="8" type="ORF">ACFFGG_04275</name>
</gene>
<evidence type="ECO:0000256" key="5">
    <source>
        <dbReference type="SAM" id="SignalP"/>
    </source>
</evidence>
<dbReference type="SUPFAM" id="SSF52743">
    <property type="entry name" value="Subtilisin-like"/>
    <property type="match status" value="1"/>
</dbReference>
<accession>A0ABV6PPJ8</accession>
<dbReference type="Gene3D" id="3.40.50.200">
    <property type="entry name" value="Peptidase S8/S53 domain"/>
    <property type="match status" value="2"/>
</dbReference>
<comment type="caution">
    <text evidence="8">The sequence shown here is derived from an EMBL/GenBank/DDBJ whole genome shotgun (WGS) entry which is preliminary data.</text>
</comment>
<dbReference type="RefSeq" id="WP_377480223.1">
    <property type="nucleotide sequence ID" value="NZ_JBHLTN010000007.1"/>
</dbReference>
<keyword evidence="1" id="KW-0645">Protease</keyword>
<keyword evidence="4" id="KW-0472">Membrane</keyword>
<evidence type="ECO:0000256" key="1">
    <source>
        <dbReference type="ARBA" id="ARBA00022670"/>
    </source>
</evidence>
<dbReference type="Pfam" id="PF18203">
    <property type="entry name" value="IPTL-CTERM"/>
    <property type="match status" value="1"/>
</dbReference>
<dbReference type="Pfam" id="PF00082">
    <property type="entry name" value="Peptidase_S8"/>
    <property type="match status" value="1"/>
</dbReference>
<sequence length="885" mass="88778">MGKCIGFGSLIKALGLSLGLAMVSAGAFGQAPLGDKSSWTGAEKKMDSALVELTRAAAEGKLQAQRMRELPGNVKEFAKQNVAADQTIFIVIRGDVSPHLTAFIKAHGGTDISEFAPFRTITARVPVAAINDIASRADVQTIGPREQATTNRYELSPKELKAYRERLESLKNLSPGAATNVGSVTWQGVTAHKANLAHAAGKTGTGVRVCVLSDGVNTLAARQATGDLPATVTVLPGQAGSGDEGTAMLEIVYDMAPGASLYFATGFGGSEASMATNIVALGAAPYSCNIIVDDVTYFREGAFQDGPIAQAVNTVTTGGALYFSSAANSGNLTHNRSGTYEGDFVASATPVPPAVQAFYGATPVQSHAFGGLNYTTLTAATTTVSLKWSDALGASGNDYDLVVTNAGGTTVLGSSGRNAQTGTQDPVEISQLGGAGFPVGSRLYVVKSTGAATRAIRLDTNRGRLPIGTGTAGSTFGHNAAANTVSVAAVNVATAGGGAFTGGAANPVETYSSDGPRKMFYQPNGTAITPGNFLFGTSGGTTLNKVDMAAADCGSTSTPGFITFCGTSAAAPTAAAIAALIKGNNPALTRAQVLAAMNTTALDIEAPGFDRDSGVGIVMVPAFAATYTIGGTVSGLGAGKSVGLLNNGGDGVTVNANGGFTFATALASGAAYNVTVGTQPTGQTCSVTNGSGTVGAANITNVAVACIVTAITGPTSTGTGTATATLTGGGAACGFVTGGSGFVAQPAAPPAGVSFPHGFFRFTATSCPAANGGVTITVTYPSAIPPGAQYYKYGKEAGNTIDHYYTIPATVSGNQVTFTITDGQLGDNDLVANGTIIDPGAIGVPAAAGGPAVQPVPTLSQYALMALALGMFLMAARRRQGKRRR</sequence>
<keyword evidence="2" id="KW-0378">Hydrolase</keyword>
<dbReference type="Proteomes" id="UP001589834">
    <property type="component" value="Unassembled WGS sequence"/>
</dbReference>
<keyword evidence="5" id="KW-0732">Signal</keyword>
<keyword evidence="4" id="KW-1133">Transmembrane helix</keyword>